<evidence type="ECO:0000313" key="2">
    <source>
        <dbReference type="EMBL" id="GAA2636462.1"/>
    </source>
</evidence>
<name>A0ABN3QVK5_9ACTN</name>
<gene>
    <name evidence="2" type="ORF">GCM10010411_89610</name>
</gene>
<comment type="caution">
    <text evidence="2">The sequence shown here is derived from an EMBL/GenBank/DDBJ whole genome shotgun (WGS) entry which is preliminary data.</text>
</comment>
<proteinExistence type="predicted"/>
<organism evidence="2 3">
    <name type="scientific">Actinomadura fulvescens</name>
    <dbReference type="NCBI Taxonomy" id="46160"/>
    <lineage>
        <taxon>Bacteria</taxon>
        <taxon>Bacillati</taxon>
        <taxon>Actinomycetota</taxon>
        <taxon>Actinomycetes</taxon>
        <taxon>Streptosporangiales</taxon>
        <taxon>Thermomonosporaceae</taxon>
        <taxon>Actinomadura</taxon>
    </lineage>
</organism>
<accession>A0ABN3QVK5</accession>
<sequence length="101" mass="10150">MASPDTAGQASALGAPVSSAEGPEQAAISSPRKSCGLEIIAREAELQAQRSAFGHDAAGFPGSSNAPTWLARAAGSADWAGARCPVRSALGVVVFCPVRSR</sequence>
<keyword evidence="3" id="KW-1185">Reference proteome</keyword>
<dbReference type="EMBL" id="BAAATD010000021">
    <property type="protein sequence ID" value="GAA2636462.1"/>
    <property type="molecule type" value="Genomic_DNA"/>
</dbReference>
<dbReference type="Proteomes" id="UP001501509">
    <property type="component" value="Unassembled WGS sequence"/>
</dbReference>
<feature type="region of interest" description="Disordered" evidence="1">
    <location>
        <begin position="1"/>
        <end position="31"/>
    </location>
</feature>
<protein>
    <submittedName>
        <fullName evidence="2">Uncharacterized protein</fullName>
    </submittedName>
</protein>
<evidence type="ECO:0000256" key="1">
    <source>
        <dbReference type="SAM" id="MobiDB-lite"/>
    </source>
</evidence>
<reference evidence="2 3" key="1">
    <citation type="journal article" date="2019" name="Int. J. Syst. Evol. Microbiol.">
        <title>The Global Catalogue of Microorganisms (GCM) 10K type strain sequencing project: providing services to taxonomists for standard genome sequencing and annotation.</title>
        <authorList>
            <consortium name="The Broad Institute Genomics Platform"/>
            <consortium name="The Broad Institute Genome Sequencing Center for Infectious Disease"/>
            <person name="Wu L."/>
            <person name="Ma J."/>
        </authorList>
    </citation>
    <scope>NUCLEOTIDE SEQUENCE [LARGE SCALE GENOMIC DNA]</scope>
    <source>
        <strain evidence="2 3">JCM 6833</strain>
    </source>
</reference>
<evidence type="ECO:0000313" key="3">
    <source>
        <dbReference type="Proteomes" id="UP001501509"/>
    </source>
</evidence>